<dbReference type="Proteomes" id="UP000750711">
    <property type="component" value="Unassembled WGS sequence"/>
</dbReference>
<dbReference type="InterPro" id="IPR031567">
    <property type="entry name" value="CRIM_dom"/>
</dbReference>
<comment type="similarity">
    <text evidence="1">Belongs to the SIN1 family.</text>
</comment>
<keyword evidence="6" id="KW-1185">Reference proteome</keyword>
<evidence type="ECO:0000313" key="6">
    <source>
        <dbReference type="Proteomes" id="UP000750711"/>
    </source>
</evidence>
<evidence type="ECO:0000256" key="2">
    <source>
        <dbReference type="SAM" id="MobiDB-lite"/>
    </source>
</evidence>
<feature type="region of interest" description="Disordered" evidence="2">
    <location>
        <begin position="506"/>
        <end position="535"/>
    </location>
</feature>
<dbReference type="GO" id="GO:0031932">
    <property type="term" value="C:TORC2 complex"/>
    <property type="evidence" value="ECO:0007669"/>
    <property type="project" value="InterPro"/>
</dbReference>
<reference evidence="5" key="1">
    <citation type="submission" date="2021-03" db="EMBL/GenBank/DDBJ databases">
        <title>Comparative genomics and phylogenomic investigation of the class Geoglossomycetes provide insights into ecological specialization and systematics.</title>
        <authorList>
            <person name="Melie T."/>
            <person name="Pirro S."/>
            <person name="Miller A.N."/>
            <person name="Quandt A."/>
        </authorList>
    </citation>
    <scope>NUCLEOTIDE SEQUENCE</scope>
    <source>
        <strain evidence="5">CAQ_001_2017</strain>
    </source>
</reference>
<dbReference type="GO" id="GO:0005546">
    <property type="term" value="F:phosphatidylinositol-4,5-bisphosphate binding"/>
    <property type="evidence" value="ECO:0007669"/>
    <property type="project" value="TreeGrafter"/>
</dbReference>
<feature type="domain" description="SIN1-type PH" evidence="4">
    <location>
        <begin position="691"/>
        <end position="796"/>
    </location>
</feature>
<sequence length="802" mass="88459">MSILVSDEFDYYRLRTSYLTTTKDGVGERLIAVNQAVINNSGFRSAGWDTSQNEAKRTYSPPIPTAVAAEYFQAPPRSAGLPPAGFGDDEEEGGMVTGGGGGEMIAFGVSSRRRRRREQEDQDSSDLSDESDEDAEAQRATQQIKFAKMPVRTRAGSSPIRHSNRDNGPSVLVTSPSRPHEESRFRRGSLGAVETIKERARRDTATSSDLSSENEFGSAHFKRRRVNSNPAIKASKQFATQLDYTENRIPMELDDEDSGDGSDSTSLSSDFAQTPGSPSFLDSLAGPSTPLDRLPTSATAQESPRKLRLAHSTLSVLPPPRPISTIAPKSALAEAIKKSRLKKASPIEMFASLSGTADQKPLVLKVYAPFSREPEKGFDVLIRRTTQKEDNPKEGSGINLATSPEREVTVYDVIGLSLWRYTQEKREPSLTEEQTNPNRWLLQMAEDGEPDEDLVLERTKTIVSFTSNNNQRAGRSARARGKAYDEFALIEATEELFKENERLTPNAQQEAEGEDPGVQKADPAPQDKRPEPGGHLTFQEKLWKEFGTPIDAPQPSSHAYPRTGAPKILRIHLHDFEPYASSISVDVRTDTYLAEVLEIICKKRHLDKAQSVLKVRGANIIVPLDRTVEALGNISELDLFRRRFADGIDNVAGSPGSISPNAPLIITRKIGGKGGKQVMHPLADVQASAGYKKYTVWRRNQPTSFFSSHERILAIDGEWIHVMPSEAGGATVFGGSGKTSSIHFSTVIGCKVKHTHPKQFKILVLKSERESKKYDFETLSRSEAAEIVEEIMKGMELYKDAT</sequence>
<feature type="compositionally biased region" description="Polar residues" evidence="2">
    <location>
        <begin position="205"/>
        <end position="215"/>
    </location>
</feature>
<evidence type="ECO:0008006" key="7">
    <source>
        <dbReference type="Google" id="ProtNLM"/>
    </source>
</evidence>
<evidence type="ECO:0000259" key="4">
    <source>
        <dbReference type="Pfam" id="PF16979"/>
    </source>
</evidence>
<dbReference type="GO" id="GO:0005737">
    <property type="term" value="C:cytoplasm"/>
    <property type="evidence" value="ECO:0007669"/>
    <property type="project" value="TreeGrafter"/>
</dbReference>
<feature type="region of interest" description="Disordered" evidence="2">
    <location>
        <begin position="75"/>
        <end position="307"/>
    </location>
</feature>
<dbReference type="AlphaFoldDB" id="A0A9P8IDN2"/>
<evidence type="ECO:0000259" key="3">
    <source>
        <dbReference type="Pfam" id="PF16978"/>
    </source>
</evidence>
<dbReference type="InterPro" id="IPR008828">
    <property type="entry name" value="Sin1/Avo1"/>
</dbReference>
<name>A0A9P8IDN2_9PEZI</name>
<protein>
    <recommendedName>
        <fullName evidence="7">Stress activated MAP kinase interacting protein Sin1</fullName>
    </recommendedName>
</protein>
<accession>A0A9P8IDN2</accession>
<feature type="compositionally biased region" description="Low complexity" evidence="2">
    <location>
        <begin position="261"/>
        <end position="270"/>
    </location>
</feature>
<dbReference type="Gene3D" id="2.30.29.30">
    <property type="entry name" value="Pleckstrin-homology domain (PH domain)/Phosphotyrosine-binding domain (PTB)"/>
    <property type="match status" value="1"/>
</dbReference>
<dbReference type="PANTHER" id="PTHR13335:SF1">
    <property type="entry name" value="TARGET OF RAPAMYCIN COMPLEX 2 SUBUNIT MAPKAP1"/>
    <property type="match status" value="1"/>
</dbReference>
<dbReference type="Pfam" id="PF16978">
    <property type="entry name" value="CRIM"/>
    <property type="match status" value="1"/>
</dbReference>
<organism evidence="5 6">
    <name type="scientific">Trichoglossum hirsutum</name>
    <dbReference type="NCBI Taxonomy" id="265104"/>
    <lineage>
        <taxon>Eukaryota</taxon>
        <taxon>Fungi</taxon>
        <taxon>Dikarya</taxon>
        <taxon>Ascomycota</taxon>
        <taxon>Pezizomycotina</taxon>
        <taxon>Geoglossomycetes</taxon>
        <taxon>Geoglossales</taxon>
        <taxon>Geoglossaceae</taxon>
        <taxon>Trichoglossum</taxon>
    </lineage>
</organism>
<feature type="domain" description="CRIM" evidence="3">
    <location>
        <begin position="329"/>
        <end position="501"/>
    </location>
</feature>
<dbReference type="GO" id="GO:0005886">
    <property type="term" value="C:plasma membrane"/>
    <property type="evidence" value="ECO:0007669"/>
    <property type="project" value="TreeGrafter"/>
</dbReference>
<feature type="compositionally biased region" description="Basic and acidic residues" evidence="2">
    <location>
        <begin position="195"/>
        <end position="204"/>
    </location>
</feature>
<dbReference type="EMBL" id="JAGHQM010001734">
    <property type="protein sequence ID" value="KAH0552869.1"/>
    <property type="molecule type" value="Genomic_DNA"/>
</dbReference>
<comment type="caution">
    <text evidence="5">The sequence shown here is derived from an EMBL/GenBank/DDBJ whole genome shotgun (WGS) entry which is preliminary data.</text>
</comment>
<evidence type="ECO:0000313" key="5">
    <source>
        <dbReference type="EMBL" id="KAH0552869.1"/>
    </source>
</evidence>
<dbReference type="Pfam" id="PF16979">
    <property type="entry name" value="SIN1_PH"/>
    <property type="match status" value="1"/>
</dbReference>
<evidence type="ECO:0000256" key="1">
    <source>
        <dbReference type="ARBA" id="ARBA00009407"/>
    </source>
</evidence>
<dbReference type="GO" id="GO:0038203">
    <property type="term" value="P:TORC2 signaling"/>
    <property type="evidence" value="ECO:0007669"/>
    <property type="project" value="TreeGrafter"/>
</dbReference>
<feature type="compositionally biased region" description="Acidic residues" evidence="2">
    <location>
        <begin position="120"/>
        <end position="135"/>
    </location>
</feature>
<dbReference type="PANTHER" id="PTHR13335">
    <property type="entry name" value="TARGET OF RAPAMYCIN COMPLEX 2 SUBUNIT MAPKAP1"/>
    <property type="match status" value="1"/>
</dbReference>
<dbReference type="InterPro" id="IPR011993">
    <property type="entry name" value="PH-like_dom_sf"/>
</dbReference>
<proteinExistence type="inferred from homology"/>
<dbReference type="InterPro" id="IPR031313">
    <property type="entry name" value="Sin1_PH_dom"/>
</dbReference>
<feature type="non-terminal residue" evidence="5">
    <location>
        <position position="802"/>
    </location>
</feature>
<gene>
    <name evidence="5" type="ORF">GP486_006931</name>
</gene>